<dbReference type="GO" id="GO:0034362">
    <property type="term" value="C:low-density lipoprotein particle"/>
    <property type="evidence" value="ECO:0007669"/>
    <property type="project" value="TreeGrafter"/>
</dbReference>
<sequence>QLVCVGLRLNVGCHARSVPQDPWEEVVNRFNDYFRDQICKADEVMTDIKNSQISRELDTLIQDSMSELAMYKDDLQAKVVPYSQDAADKLGRDLQELTNRLGDHMSEARDQMEKSGKELQSVMEQNVEDVRFRLSAYTRKLRKLRPSGLRASTSNNMEDVRTRLDPYFAKVLENAQAKVTTLNDLLKSQAEKVKEKMQTVAEDIKEHFEKTSEDLRSTLEDKMEELKTWFQPIVSRISDNAKMITIIIFYYLGTVT</sequence>
<dbReference type="Ensembl" id="ENSCLMT00005046810.1">
    <property type="protein sequence ID" value="ENSCLMP00005045226.1"/>
    <property type="gene ID" value="ENSCLMG00005020828.1"/>
</dbReference>
<dbReference type="PANTHER" id="PTHR18976">
    <property type="entry name" value="APOLIPOPROTEIN"/>
    <property type="match status" value="1"/>
</dbReference>
<dbReference type="GO" id="GO:0033344">
    <property type="term" value="P:cholesterol efflux"/>
    <property type="evidence" value="ECO:0007669"/>
    <property type="project" value="TreeGrafter"/>
</dbReference>
<accession>A0A8C3GA25</accession>
<dbReference type="Pfam" id="PF01442">
    <property type="entry name" value="Apolipoprotein"/>
    <property type="match status" value="1"/>
</dbReference>
<dbReference type="GeneTree" id="ENSGT00950000182929"/>
<evidence type="ECO:0000256" key="6">
    <source>
        <dbReference type="ARBA" id="ARBA00023121"/>
    </source>
</evidence>
<evidence type="ECO:0000256" key="4">
    <source>
        <dbReference type="ARBA" id="ARBA00022530"/>
    </source>
</evidence>
<protein>
    <submittedName>
        <fullName evidence="8">Apolipoprotein Ea</fullName>
    </submittedName>
</protein>
<dbReference type="GO" id="GO:0008203">
    <property type="term" value="P:cholesterol metabolic process"/>
    <property type="evidence" value="ECO:0007669"/>
    <property type="project" value="TreeGrafter"/>
</dbReference>
<dbReference type="GO" id="GO:0034364">
    <property type="term" value="C:high-density lipoprotein particle"/>
    <property type="evidence" value="ECO:0007669"/>
    <property type="project" value="TreeGrafter"/>
</dbReference>
<dbReference type="Gene3D" id="1.20.5.1230">
    <property type="entry name" value="Apolipoprotein A-I"/>
    <property type="match status" value="1"/>
</dbReference>
<keyword evidence="9" id="KW-1185">Reference proteome</keyword>
<evidence type="ECO:0000256" key="7">
    <source>
        <dbReference type="SAM" id="Coils"/>
    </source>
</evidence>
<keyword evidence="4" id="KW-0272">Extracellular matrix</keyword>
<reference evidence="8" key="1">
    <citation type="submission" date="2025-08" db="UniProtKB">
        <authorList>
            <consortium name="Ensembl"/>
        </authorList>
    </citation>
    <scope>IDENTIFICATION</scope>
</reference>
<keyword evidence="3" id="KW-0964">Secreted</keyword>
<evidence type="ECO:0000313" key="9">
    <source>
        <dbReference type="Proteomes" id="UP000694565"/>
    </source>
</evidence>
<dbReference type="PANTHER" id="PTHR18976:SF2">
    <property type="entry name" value="APOLIPOPROTEIN E"/>
    <property type="match status" value="1"/>
</dbReference>
<dbReference type="AlphaFoldDB" id="A0A8C3GA25"/>
<dbReference type="InterPro" id="IPR050163">
    <property type="entry name" value="Apolipoprotein_A1/A4/E"/>
</dbReference>
<dbReference type="GO" id="GO:0042157">
    <property type="term" value="P:lipoprotein metabolic process"/>
    <property type="evidence" value="ECO:0007669"/>
    <property type="project" value="InterPro"/>
</dbReference>
<dbReference type="GO" id="GO:1903561">
    <property type="term" value="C:extracellular vesicle"/>
    <property type="evidence" value="ECO:0007669"/>
    <property type="project" value="TreeGrafter"/>
</dbReference>
<keyword evidence="7" id="KW-0175">Coiled coil</keyword>
<proteinExistence type="inferred from homology"/>
<organism evidence="8 9">
    <name type="scientific">Cyclopterus lumpus</name>
    <name type="common">Lumpsucker</name>
    <dbReference type="NCBI Taxonomy" id="8103"/>
    <lineage>
        <taxon>Eukaryota</taxon>
        <taxon>Metazoa</taxon>
        <taxon>Chordata</taxon>
        <taxon>Craniata</taxon>
        <taxon>Vertebrata</taxon>
        <taxon>Euteleostomi</taxon>
        <taxon>Actinopterygii</taxon>
        <taxon>Neopterygii</taxon>
        <taxon>Teleostei</taxon>
        <taxon>Neoteleostei</taxon>
        <taxon>Acanthomorphata</taxon>
        <taxon>Eupercaria</taxon>
        <taxon>Perciformes</taxon>
        <taxon>Cottioidei</taxon>
        <taxon>Cottales</taxon>
        <taxon>Cyclopteridae</taxon>
        <taxon>Cyclopterus</taxon>
    </lineage>
</organism>
<comment type="similarity">
    <text evidence="2">Belongs to the apolipoprotein A1/A4/E family.</text>
</comment>
<keyword evidence="6" id="KW-0446">Lipid-binding</keyword>
<feature type="coiled-coil region" evidence="7">
    <location>
        <begin position="87"/>
        <end position="125"/>
    </location>
</feature>
<dbReference type="Proteomes" id="UP000694565">
    <property type="component" value="Unplaced"/>
</dbReference>
<dbReference type="GO" id="GO:0034361">
    <property type="term" value="C:very-low-density lipoprotein particle"/>
    <property type="evidence" value="ECO:0007669"/>
    <property type="project" value="TreeGrafter"/>
</dbReference>
<keyword evidence="5" id="KW-0677">Repeat</keyword>
<dbReference type="GO" id="GO:0042627">
    <property type="term" value="C:chylomicron"/>
    <property type="evidence" value="ECO:0007669"/>
    <property type="project" value="TreeGrafter"/>
</dbReference>
<evidence type="ECO:0000313" key="8">
    <source>
        <dbReference type="Ensembl" id="ENSCLMP00005045226.1"/>
    </source>
</evidence>
<dbReference type="Gene3D" id="1.20.120.20">
    <property type="entry name" value="Apolipoprotein"/>
    <property type="match status" value="1"/>
</dbReference>
<dbReference type="GO" id="GO:0060228">
    <property type="term" value="F:phosphatidylcholine-sterol O-acyltransferase activator activity"/>
    <property type="evidence" value="ECO:0007669"/>
    <property type="project" value="TreeGrafter"/>
</dbReference>
<name>A0A8C3GA25_CYCLU</name>
<evidence type="ECO:0000256" key="2">
    <source>
        <dbReference type="ARBA" id="ARBA00008788"/>
    </source>
</evidence>
<dbReference type="GO" id="GO:0055090">
    <property type="term" value="P:acylglycerol homeostasis"/>
    <property type="evidence" value="ECO:0007669"/>
    <property type="project" value="TreeGrafter"/>
</dbReference>
<feature type="coiled-coil region" evidence="7">
    <location>
        <begin position="172"/>
        <end position="225"/>
    </location>
</feature>
<gene>
    <name evidence="8" type="primary">apoea</name>
</gene>
<evidence type="ECO:0000256" key="3">
    <source>
        <dbReference type="ARBA" id="ARBA00022525"/>
    </source>
</evidence>
<dbReference type="InterPro" id="IPR000074">
    <property type="entry name" value="ApoA_E"/>
</dbReference>
<reference evidence="8" key="2">
    <citation type="submission" date="2025-09" db="UniProtKB">
        <authorList>
            <consortium name="Ensembl"/>
        </authorList>
    </citation>
    <scope>IDENTIFICATION</scope>
</reference>
<evidence type="ECO:0000256" key="1">
    <source>
        <dbReference type="ARBA" id="ARBA00004498"/>
    </source>
</evidence>
<dbReference type="GO" id="GO:0033700">
    <property type="term" value="P:phospholipid efflux"/>
    <property type="evidence" value="ECO:0007669"/>
    <property type="project" value="TreeGrafter"/>
</dbReference>
<comment type="subcellular location">
    <subcellularLocation>
        <location evidence="1">Secreted</location>
        <location evidence="1">Extracellular space</location>
        <location evidence="1">Extracellular matrix</location>
    </subcellularLocation>
</comment>
<dbReference type="GO" id="GO:0005543">
    <property type="term" value="F:phospholipid binding"/>
    <property type="evidence" value="ECO:0007669"/>
    <property type="project" value="TreeGrafter"/>
</dbReference>
<evidence type="ECO:0000256" key="5">
    <source>
        <dbReference type="ARBA" id="ARBA00022737"/>
    </source>
</evidence>
<dbReference type="SUPFAM" id="SSF58113">
    <property type="entry name" value="Apolipoprotein A-I"/>
    <property type="match status" value="1"/>
</dbReference>
<dbReference type="GO" id="GO:0120020">
    <property type="term" value="F:cholesterol transfer activity"/>
    <property type="evidence" value="ECO:0007669"/>
    <property type="project" value="TreeGrafter"/>
</dbReference>